<keyword evidence="3" id="KW-1185">Reference proteome</keyword>
<dbReference type="Proteomes" id="UP000232062">
    <property type="component" value="Unassembled WGS sequence"/>
</dbReference>
<proteinExistence type="predicted"/>
<evidence type="ECO:0000313" key="2">
    <source>
        <dbReference type="EMBL" id="PJZ05573.1"/>
    </source>
</evidence>
<evidence type="ECO:0000313" key="3">
    <source>
        <dbReference type="Proteomes" id="UP000232062"/>
    </source>
</evidence>
<evidence type="ECO:0000256" key="1">
    <source>
        <dbReference type="SAM" id="Phobius"/>
    </source>
</evidence>
<feature type="transmembrane region" description="Helical" evidence="1">
    <location>
        <begin position="6"/>
        <end position="25"/>
    </location>
</feature>
<sequence length="232" mass="26302">MNALTVSLVAIMIPGVIMALIYDTYTQHKTWDSFRYILMSIVFGITTYLVMQGLISGYQFLHGIKDTKSIEWYLLSVWSVANGEEKITLNPLEILWGGFLSVPLGLFTVFVSTRRTLHEFLLRKGISNKYGDDNAYIRSLEILHKNGGSCYALLHEDNLLLNGTIFLYNESDKTQELGLENVTVLHAETGEKLWMTNFMYLSKEYGKMVIFENFIEVSKDVKGSGSENPAAE</sequence>
<protein>
    <submittedName>
        <fullName evidence="2">Uncharacterized protein</fullName>
    </submittedName>
</protein>
<name>A0A2M9WDE4_9GAMM</name>
<keyword evidence="1" id="KW-0472">Membrane</keyword>
<dbReference type="EMBL" id="PIQI01000015">
    <property type="protein sequence ID" value="PJZ05573.1"/>
    <property type="molecule type" value="Genomic_DNA"/>
</dbReference>
<keyword evidence="1" id="KW-1133">Transmembrane helix</keyword>
<comment type="caution">
    <text evidence="2">The sequence shown here is derived from an EMBL/GenBank/DDBJ whole genome shotgun (WGS) entry which is preliminary data.</text>
</comment>
<feature type="transmembrane region" description="Helical" evidence="1">
    <location>
        <begin position="37"/>
        <end position="61"/>
    </location>
</feature>
<dbReference type="RefSeq" id="WP_100701745.1">
    <property type="nucleotide sequence ID" value="NZ_MLFP01000023.1"/>
</dbReference>
<organism evidence="2 3">
    <name type="scientific">Pantoea rodasii</name>
    <dbReference type="NCBI Taxonomy" id="1076549"/>
    <lineage>
        <taxon>Bacteria</taxon>
        <taxon>Pseudomonadati</taxon>
        <taxon>Pseudomonadota</taxon>
        <taxon>Gammaproteobacteria</taxon>
        <taxon>Enterobacterales</taxon>
        <taxon>Erwiniaceae</taxon>
        <taxon>Pantoea</taxon>
    </lineage>
</organism>
<gene>
    <name evidence="2" type="ORF">PRCB_11075</name>
</gene>
<dbReference type="OrthoDB" id="5673755at2"/>
<reference evidence="2 3" key="1">
    <citation type="submission" date="2017-11" db="EMBL/GenBank/DDBJ databases">
        <title>The genome sequence of Pantoea rodasii DSM 26611.</title>
        <authorList>
            <person name="Gao J."/>
            <person name="Mao X."/>
            <person name="Sun J."/>
        </authorList>
    </citation>
    <scope>NUCLEOTIDE SEQUENCE [LARGE SCALE GENOMIC DNA]</scope>
    <source>
        <strain evidence="2 3">DSM 26611</strain>
    </source>
</reference>
<accession>A0A2M9WDE4</accession>
<dbReference type="AlphaFoldDB" id="A0A2M9WDE4"/>
<keyword evidence="1" id="KW-0812">Transmembrane</keyword>
<feature type="transmembrane region" description="Helical" evidence="1">
    <location>
        <begin position="94"/>
        <end position="113"/>
    </location>
</feature>